<dbReference type="RefSeq" id="WP_186970581.1">
    <property type="nucleotide sequence ID" value="NZ_JACOPK010000011.1"/>
</dbReference>
<dbReference type="InterPro" id="IPR024041">
    <property type="entry name" value="NH4_transpt_AmtB-like_dom"/>
</dbReference>
<feature type="transmembrane region" description="Helical" evidence="9">
    <location>
        <begin position="318"/>
        <end position="339"/>
    </location>
</feature>
<feature type="domain" description="Ammonium transporter AmtB-like" evidence="10">
    <location>
        <begin position="14"/>
        <end position="407"/>
    </location>
</feature>
<evidence type="ECO:0000256" key="1">
    <source>
        <dbReference type="ARBA" id="ARBA00004141"/>
    </source>
</evidence>
<keyword evidence="4 9" id="KW-0812">Transmembrane</keyword>
<accession>A0ABR7GQB3</accession>
<feature type="transmembrane region" description="Helical" evidence="9">
    <location>
        <begin position="12"/>
        <end position="32"/>
    </location>
</feature>
<dbReference type="InterPro" id="IPR015867">
    <property type="entry name" value="N-reg_PII/ATP_PRibTrfase_C"/>
</dbReference>
<comment type="similarity">
    <text evidence="8">Belongs to the P(II) protein family.</text>
</comment>
<gene>
    <name evidence="11" type="primary">amt</name>
    <name evidence="11" type="ORF">H8S02_11125</name>
</gene>
<feature type="transmembrane region" description="Helical" evidence="9">
    <location>
        <begin position="122"/>
        <end position="144"/>
    </location>
</feature>
<dbReference type="Proteomes" id="UP000641741">
    <property type="component" value="Unassembled WGS sequence"/>
</dbReference>
<evidence type="ECO:0000256" key="8">
    <source>
        <dbReference type="RuleBase" id="RU003936"/>
    </source>
</evidence>
<reference evidence="11 12" key="1">
    <citation type="submission" date="2020-08" db="EMBL/GenBank/DDBJ databases">
        <title>Genome public.</title>
        <authorList>
            <person name="Liu C."/>
            <person name="Sun Q."/>
        </authorList>
    </citation>
    <scope>NUCLEOTIDE SEQUENCE [LARGE SCALE GENOMIC DNA]</scope>
    <source>
        <strain evidence="11 12">M2</strain>
    </source>
</reference>
<dbReference type="EMBL" id="JACOPK010000011">
    <property type="protein sequence ID" value="MBC5696488.1"/>
    <property type="molecule type" value="Genomic_DNA"/>
</dbReference>
<proteinExistence type="inferred from homology"/>
<dbReference type="InterPro" id="IPR001905">
    <property type="entry name" value="Ammonium_transpt"/>
</dbReference>
<name>A0ABR7GQB3_9FIRM</name>
<dbReference type="PROSITE" id="PS00638">
    <property type="entry name" value="PII_GLNB_CTER"/>
    <property type="match status" value="1"/>
</dbReference>
<feature type="transmembrane region" description="Helical" evidence="9">
    <location>
        <begin position="53"/>
        <end position="76"/>
    </location>
</feature>
<dbReference type="InterPro" id="IPR018047">
    <property type="entry name" value="Ammonium_transpt_CS"/>
</dbReference>
<evidence type="ECO:0000256" key="7">
    <source>
        <dbReference type="ARBA" id="ARBA00023177"/>
    </source>
</evidence>
<keyword evidence="7" id="KW-0924">Ammonia transport</keyword>
<keyword evidence="5 9" id="KW-1133">Transmembrane helix</keyword>
<evidence type="ECO:0000256" key="9">
    <source>
        <dbReference type="SAM" id="Phobius"/>
    </source>
</evidence>
<evidence type="ECO:0000256" key="5">
    <source>
        <dbReference type="ARBA" id="ARBA00022989"/>
    </source>
</evidence>
<dbReference type="NCBIfam" id="TIGR00836">
    <property type="entry name" value="amt"/>
    <property type="match status" value="1"/>
</dbReference>
<evidence type="ECO:0000313" key="11">
    <source>
        <dbReference type="EMBL" id="MBC5696488.1"/>
    </source>
</evidence>
<evidence type="ECO:0000313" key="12">
    <source>
        <dbReference type="Proteomes" id="UP000641741"/>
    </source>
</evidence>
<dbReference type="SUPFAM" id="SSF54913">
    <property type="entry name" value="GlnB-like"/>
    <property type="match status" value="1"/>
</dbReference>
<dbReference type="SUPFAM" id="SSF111352">
    <property type="entry name" value="Ammonium transporter"/>
    <property type="match status" value="1"/>
</dbReference>
<dbReference type="InterPro" id="IPR029020">
    <property type="entry name" value="Ammonium/urea_transptr"/>
</dbReference>
<dbReference type="Gene3D" id="1.10.3430.10">
    <property type="entry name" value="Ammonium transporter AmtB like domains"/>
    <property type="match status" value="1"/>
</dbReference>
<dbReference type="PANTHER" id="PTHR11730:SF89">
    <property type="entry name" value="AMMONIUM TRANSPORTER SLL0108-RELATED"/>
    <property type="match status" value="1"/>
</dbReference>
<keyword evidence="3" id="KW-0813">Transport</keyword>
<dbReference type="PANTHER" id="PTHR11730">
    <property type="entry name" value="AMMONIUM TRANSPORTER"/>
    <property type="match status" value="1"/>
</dbReference>
<keyword evidence="12" id="KW-1185">Reference proteome</keyword>
<dbReference type="Pfam" id="PF00909">
    <property type="entry name" value="Ammonium_transp"/>
    <property type="match status" value="1"/>
</dbReference>
<feature type="transmembrane region" description="Helical" evidence="9">
    <location>
        <begin position="198"/>
        <end position="215"/>
    </location>
</feature>
<dbReference type="InterPro" id="IPR002187">
    <property type="entry name" value="N-reg_PII"/>
</dbReference>
<feature type="transmembrane region" description="Helical" evidence="9">
    <location>
        <begin position="285"/>
        <end position="306"/>
    </location>
</feature>
<dbReference type="Pfam" id="PF00543">
    <property type="entry name" value="P-II"/>
    <property type="match status" value="1"/>
</dbReference>
<evidence type="ECO:0000256" key="2">
    <source>
        <dbReference type="ARBA" id="ARBA00005887"/>
    </source>
</evidence>
<feature type="transmembrane region" description="Helical" evidence="9">
    <location>
        <begin position="96"/>
        <end position="115"/>
    </location>
</feature>
<feature type="transmembrane region" description="Helical" evidence="9">
    <location>
        <begin position="235"/>
        <end position="255"/>
    </location>
</feature>
<dbReference type="PROSITE" id="PS51343">
    <property type="entry name" value="PII_GLNB_DOM"/>
    <property type="match status" value="1"/>
</dbReference>
<evidence type="ECO:0000256" key="6">
    <source>
        <dbReference type="ARBA" id="ARBA00023136"/>
    </source>
</evidence>
<keyword evidence="6 9" id="KW-0472">Membrane</keyword>
<organism evidence="11 12">
    <name type="scientific">Agathobaculum hominis</name>
    <dbReference type="NCBI Taxonomy" id="2763014"/>
    <lineage>
        <taxon>Bacteria</taxon>
        <taxon>Bacillati</taxon>
        <taxon>Bacillota</taxon>
        <taxon>Clostridia</taxon>
        <taxon>Eubacteriales</taxon>
        <taxon>Butyricicoccaceae</taxon>
        <taxon>Agathobaculum</taxon>
    </lineage>
</organism>
<evidence type="ECO:0000259" key="10">
    <source>
        <dbReference type="Pfam" id="PF00909"/>
    </source>
</evidence>
<dbReference type="PROSITE" id="PS01219">
    <property type="entry name" value="AMMONIUM_TRANSP"/>
    <property type="match status" value="1"/>
</dbReference>
<dbReference type="PRINTS" id="PR00340">
    <property type="entry name" value="PIIGLNB"/>
</dbReference>
<feature type="transmembrane region" description="Helical" evidence="9">
    <location>
        <begin position="359"/>
        <end position="383"/>
    </location>
</feature>
<protein>
    <submittedName>
        <fullName evidence="11">Ammonium transporter</fullName>
    </submittedName>
</protein>
<comment type="similarity">
    <text evidence="2">Belongs to the ammonia transporter channel (TC 1.A.11.2) family.</text>
</comment>
<comment type="caution">
    <text evidence="11">The sequence shown here is derived from an EMBL/GenBank/DDBJ whole genome shotgun (WGS) entry which is preliminary data.</text>
</comment>
<dbReference type="InterPro" id="IPR017918">
    <property type="entry name" value="N-reg_PII_CS"/>
</dbReference>
<dbReference type="InterPro" id="IPR011322">
    <property type="entry name" value="N-reg_PII-like_a/b"/>
</dbReference>
<sequence>MDILDLATSVDVGWTLVAAALVFFMQAGFAMVETGFTRAKNAGNIIMKNLMDFSLGTPIFWVLGFGIMFGAASPFFGGFDFFADGVVGEGYNWTTLIFQTVFCATAATIVSGSMAERTKFSAYCIYSMVISAVIYPVSGHWIWGGGWLAELGFHDFAGSTAVHMVGGVAALVGAAILGPRIGKYTKDGKARAIPGHSLTLGALGCFILWFCWFGFNGGSTVALSGGGAEVASRVFVTTNMAAAVATVTVMCITWIRYKKPDVSMTLNGSLAGLVAITAGCDMVTPMGSAIIGICAGFAVVFGIEFVDQKLKVDDPVGAVGVHCINGALGTILTGFFAYYNGTEARPLGLFYGGGFHFLGIQILGVVAVIAWVAITMTIVFNIIKHTIGLRVSEAEEIMGLDKPEHGLSSAYADFMPVVPTVLGTKAGETAARIKDTAPVAVEKAVPVTKVTTEGAAAADGHKLSKVVIITKQSKFEVLKEALAGIGVSGMTVTNVIGCGVQKGAAEYYRGAEVDVTLLPKLKMEVVVSKVPVETVVEVVKKVLYTGHIGDGKIFVYDVENVIKVRTGAEGFDALQDDE</sequence>
<evidence type="ECO:0000256" key="3">
    <source>
        <dbReference type="ARBA" id="ARBA00022448"/>
    </source>
</evidence>
<comment type="subcellular location">
    <subcellularLocation>
        <location evidence="1">Membrane</location>
        <topology evidence="1">Multi-pass membrane protein</topology>
    </subcellularLocation>
</comment>
<dbReference type="Gene3D" id="3.30.70.120">
    <property type="match status" value="1"/>
</dbReference>
<evidence type="ECO:0000256" key="4">
    <source>
        <dbReference type="ARBA" id="ARBA00022692"/>
    </source>
</evidence>
<feature type="transmembrane region" description="Helical" evidence="9">
    <location>
        <begin position="156"/>
        <end position="177"/>
    </location>
</feature>
<dbReference type="SMART" id="SM00938">
    <property type="entry name" value="P-II"/>
    <property type="match status" value="1"/>
</dbReference>